<dbReference type="InterPro" id="IPR011641">
    <property type="entry name" value="Tyr-kin_ephrin_A/B_rcpt-like"/>
</dbReference>
<dbReference type="InterPro" id="IPR009030">
    <property type="entry name" value="Growth_fac_rcpt_cys_sf"/>
</dbReference>
<protein>
    <recommendedName>
        <fullName evidence="2">Tyrosine-protein kinase ephrin type A/B receptor-like domain-containing protein</fullName>
    </recommendedName>
</protein>
<dbReference type="PANTHER" id="PTHR46967">
    <property type="entry name" value="INSULIN-LIKE GROWTH FACTOR BINDING PROTEIN,N-TERMINAL"/>
    <property type="match status" value="1"/>
</dbReference>
<accession>A0AAV1UWV3</accession>
<dbReference type="AlphaFoldDB" id="A0AAV1UWV3"/>
<organism evidence="3 4">
    <name type="scientific">Peronospora matthiolae</name>
    <dbReference type="NCBI Taxonomy" id="2874970"/>
    <lineage>
        <taxon>Eukaryota</taxon>
        <taxon>Sar</taxon>
        <taxon>Stramenopiles</taxon>
        <taxon>Oomycota</taxon>
        <taxon>Peronosporomycetes</taxon>
        <taxon>Peronosporales</taxon>
        <taxon>Peronosporaceae</taxon>
        <taxon>Peronospora</taxon>
    </lineage>
</organism>
<feature type="domain" description="Tyrosine-protein kinase ephrin type A/B receptor-like" evidence="2">
    <location>
        <begin position="533"/>
        <end position="575"/>
    </location>
</feature>
<evidence type="ECO:0000313" key="4">
    <source>
        <dbReference type="Proteomes" id="UP001162060"/>
    </source>
</evidence>
<dbReference type="InterPro" id="IPR032675">
    <property type="entry name" value="LRR_dom_sf"/>
</dbReference>
<feature type="domain" description="Tyrosine-protein kinase ephrin type A/B receptor-like" evidence="2">
    <location>
        <begin position="964"/>
        <end position="996"/>
    </location>
</feature>
<feature type="chain" id="PRO_5043326355" description="Tyrosine-protein kinase ephrin type A/B receptor-like domain-containing protein" evidence="1">
    <location>
        <begin position="24"/>
        <end position="1116"/>
    </location>
</feature>
<proteinExistence type="predicted"/>
<name>A0AAV1UWV3_9STRA</name>
<evidence type="ECO:0000256" key="1">
    <source>
        <dbReference type="SAM" id="SignalP"/>
    </source>
</evidence>
<feature type="signal peptide" evidence="1">
    <location>
        <begin position="1"/>
        <end position="23"/>
    </location>
</feature>
<dbReference type="Pfam" id="PF07699">
    <property type="entry name" value="Ephrin_rec_like"/>
    <property type="match status" value="4"/>
</dbReference>
<dbReference type="SMART" id="SM01411">
    <property type="entry name" value="Ephrin_rec_like"/>
    <property type="match status" value="7"/>
</dbReference>
<dbReference type="Pfam" id="PF13855">
    <property type="entry name" value="LRR_8"/>
    <property type="match status" value="1"/>
</dbReference>
<dbReference type="SUPFAM" id="SSF52058">
    <property type="entry name" value="L domain-like"/>
    <property type="match status" value="1"/>
</dbReference>
<keyword evidence="1" id="KW-0732">Signal</keyword>
<feature type="domain" description="Tyrosine-protein kinase ephrin type A/B receptor-like" evidence="2">
    <location>
        <begin position="472"/>
        <end position="508"/>
    </location>
</feature>
<evidence type="ECO:0000313" key="3">
    <source>
        <dbReference type="EMBL" id="CAK7938163.1"/>
    </source>
</evidence>
<dbReference type="EMBL" id="CAKLBY020000229">
    <property type="protein sequence ID" value="CAK7938163.1"/>
    <property type="molecule type" value="Genomic_DNA"/>
</dbReference>
<dbReference type="PANTHER" id="PTHR46967:SF1">
    <property type="entry name" value="KERATIN-ASSOCIATED PROTEIN 16-1-LIKE"/>
    <property type="match status" value="1"/>
</dbReference>
<dbReference type="Proteomes" id="UP001162060">
    <property type="component" value="Unassembled WGS sequence"/>
</dbReference>
<gene>
    <name evidence="3" type="ORF">PM001_LOCUS23313</name>
</gene>
<dbReference type="Gene3D" id="3.80.10.10">
    <property type="entry name" value="Ribonuclease Inhibitor"/>
    <property type="match status" value="3"/>
</dbReference>
<dbReference type="SUPFAM" id="SSF57184">
    <property type="entry name" value="Growth factor receptor domain"/>
    <property type="match status" value="3"/>
</dbReference>
<feature type="domain" description="Tyrosine-protein kinase ephrin type A/B receptor-like" evidence="2">
    <location>
        <begin position="683"/>
        <end position="731"/>
    </location>
</feature>
<reference evidence="3" key="1">
    <citation type="submission" date="2024-01" db="EMBL/GenBank/DDBJ databases">
        <authorList>
            <person name="Webb A."/>
        </authorList>
    </citation>
    <scope>NUCLEOTIDE SEQUENCE</scope>
    <source>
        <strain evidence="3">Pm1</strain>
    </source>
</reference>
<dbReference type="Gene3D" id="2.10.50.10">
    <property type="entry name" value="Tumor Necrosis Factor Receptor, subunit A, domain 2"/>
    <property type="match status" value="7"/>
</dbReference>
<dbReference type="InterPro" id="IPR001611">
    <property type="entry name" value="Leu-rich_rpt"/>
</dbReference>
<comment type="caution">
    <text evidence="3">The sequence shown here is derived from an EMBL/GenBank/DDBJ whole genome shotgun (WGS) entry which is preliminary data.</text>
</comment>
<sequence>MKRWETSLTLAFVLSELTGNCASDGIMEMLSQFIDLEKLAEEAAMDTVDDQVGVKPVDTAYPVASVEMDILLQLYQDCRSNKSTGLRTWCTGIKKDSYLGDGYHEKHKSCPDGMVTHPCTGRVLRSNESMSAEDVVYLWPWEGIRCDPYTDPTTVTHIYLPGESLKCELAKLDLSVMVSLEQLDLSGNELYGGFPPWLGDMTVLRLLNLAENELTGDIPSSFAENDALELINLSGNNLSASTLSSFDAFHRLQLLDLSSNRFAMELPRNVFASSFLQTINISHNKFHGELSQLPVFETIETFDVSSNLLTGTIPSQLSLWGREDPHNPDENSSLITVDISSNFFTGDLPVLSNQSKLQRLDVHDNFFDGLLSDLPPSLFNFAKPSMFDGNDFRCPIPAALLPGNLSCVCGNGHTTTSELSLKPLDHGIGATARIPASQATEICVPCPEGWYSNATTGQKCFPCPAGTVPSRKADYCEPCLPGRFSNESGAHLCLPCAQGTFTADIGATLCISCNPGQFAAEQSSTKCADCPAGTFFGSKGSSACTPCPRGTYVSAEGEAECFLCPKGTYQDGVGSAECKACPVGYIAPQPGHVKCSPCHPGSFYDVSLKTCTLCRPRTFTAAEAQIECSNCEIGTIAEGGGSDRCLAVAAPGWGYTAADIPLKCKSGTYNDGSWRTCQLCPPGTFASDGGLKMCSKCTKGSFASKYGSTDCVPAPRGSFVQQEGATRAELCPQNYHVDKSGSTICEPCQAPSFSFLPGGDKCALAELGEVYERVEWPRLALNLAGLGLHDLLSQDDHVSPIDVLIQIWTGTLTSYSGTNRPLHVLQVHESRGASQSTQIIAAIEVGNLLAPETRIGSSGLDKGLNDAMQQAAEGAESALDDLLDKLKGAASGEGLQMSSDIDQLAALVRSRPFRDALVRQFDEAHLLSGAWQYNLVNVSIVEPLFVSTRAVACTTGTYFTVTADSKRSCQSCPVGSYSPTSGALECRPCPRGTFTAKAGQKVCKACPAGADSVPGAASCVECSWFTYECQDFWQNLVVATAIAMGLLSIVYQKIRRLFVGDKAQQLQDESVALMATVRAHGRTFDGVRYAPMGTISVDTMFGLVPRAQDTQSGNMP</sequence>
<evidence type="ECO:0000259" key="2">
    <source>
        <dbReference type="Pfam" id="PF07699"/>
    </source>
</evidence>